<name>A0A1H7ZBI6_9BACI</name>
<protein>
    <submittedName>
        <fullName evidence="1">Uncharacterized protein</fullName>
    </submittedName>
</protein>
<dbReference type="RefSeq" id="WP_090742615.1">
    <property type="nucleotide sequence ID" value="NZ_FOBW01000003.1"/>
</dbReference>
<reference evidence="2" key="1">
    <citation type="submission" date="2016-10" db="EMBL/GenBank/DDBJ databases">
        <authorList>
            <person name="Varghese N."/>
            <person name="Submissions S."/>
        </authorList>
    </citation>
    <scope>NUCLEOTIDE SEQUENCE [LARGE SCALE GENOMIC DNA]</scope>
    <source>
        <strain evidence="2">B48,IBRC-M 10115,DSM 25386,CECT 8001</strain>
    </source>
</reference>
<evidence type="ECO:0000313" key="2">
    <source>
        <dbReference type="Proteomes" id="UP000198553"/>
    </source>
</evidence>
<evidence type="ECO:0000313" key="1">
    <source>
        <dbReference type="EMBL" id="SEM54859.1"/>
    </source>
</evidence>
<organism evidence="1 2">
    <name type="scientific">Mesobacillus persicus</name>
    <dbReference type="NCBI Taxonomy" id="930146"/>
    <lineage>
        <taxon>Bacteria</taxon>
        <taxon>Bacillati</taxon>
        <taxon>Bacillota</taxon>
        <taxon>Bacilli</taxon>
        <taxon>Bacillales</taxon>
        <taxon>Bacillaceae</taxon>
        <taxon>Mesobacillus</taxon>
    </lineage>
</organism>
<dbReference type="OrthoDB" id="80147at2"/>
<gene>
    <name evidence="1" type="ORF">SAMN05192533_103318</name>
</gene>
<proteinExistence type="predicted"/>
<dbReference type="EMBL" id="FOBW01000003">
    <property type="protein sequence ID" value="SEM54859.1"/>
    <property type="molecule type" value="Genomic_DNA"/>
</dbReference>
<accession>A0A1H7ZBI6</accession>
<dbReference type="Proteomes" id="UP000198553">
    <property type="component" value="Unassembled WGS sequence"/>
</dbReference>
<dbReference type="AlphaFoldDB" id="A0A1H7ZBI6"/>
<keyword evidence="2" id="KW-1185">Reference proteome</keyword>
<sequence>MTFEELTKETGDHISFEQILEPRTNEVKLRIIVNKSENPTDLLIFPHPDSKVKTLQIDFKNYVTYSVIYDDFTTWNNTETFQGEAFRIYQQSNYLDRIHKESKEKLTHYSLACIDHKVDVISRYEPTIIEIDSTGIK</sequence>